<dbReference type="OrthoDB" id="9813266at2"/>
<evidence type="ECO:0000256" key="2">
    <source>
        <dbReference type="ARBA" id="ARBA00006024"/>
    </source>
</evidence>
<evidence type="ECO:0000256" key="7">
    <source>
        <dbReference type="ARBA" id="ARBA00023136"/>
    </source>
</evidence>
<dbReference type="InterPro" id="IPR059000">
    <property type="entry name" value="ATPase_P-type_domA"/>
</dbReference>
<dbReference type="PROSITE" id="PS00154">
    <property type="entry name" value="ATPASE_E1_E2"/>
    <property type="match status" value="1"/>
</dbReference>
<dbReference type="InterPro" id="IPR036412">
    <property type="entry name" value="HAD-like_sf"/>
</dbReference>
<dbReference type="AlphaFoldDB" id="A0A347WMV1"/>
<dbReference type="GO" id="GO:0008551">
    <property type="term" value="F:P-type cadmium transporter activity"/>
    <property type="evidence" value="ECO:0007669"/>
    <property type="project" value="UniProtKB-EC"/>
</dbReference>
<dbReference type="InterPro" id="IPR023299">
    <property type="entry name" value="ATPase_P-typ_cyto_dom_N"/>
</dbReference>
<keyword evidence="10" id="KW-0067">ATP-binding</keyword>
<dbReference type="GO" id="GO:0005524">
    <property type="term" value="F:ATP binding"/>
    <property type="evidence" value="ECO:0007669"/>
    <property type="project" value="UniProtKB-UniRule"/>
</dbReference>
<dbReference type="EC" id="7.2.2.21" evidence="8"/>
<dbReference type="InterPro" id="IPR023214">
    <property type="entry name" value="HAD_sf"/>
</dbReference>
<dbReference type="KEGG" id="abae:CL176_10620"/>
<evidence type="ECO:0000256" key="5">
    <source>
        <dbReference type="ARBA" id="ARBA00022967"/>
    </source>
</evidence>
<dbReference type="PANTHER" id="PTHR48085">
    <property type="entry name" value="CADMIUM/ZINC-TRANSPORTING ATPASE HMA2-RELATED"/>
    <property type="match status" value="1"/>
</dbReference>
<evidence type="ECO:0000256" key="6">
    <source>
        <dbReference type="ARBA" id="ARBA00022989"/>
    </source>
</evidence>
<evidence type="ECO:0000256" key="4">
    <source>
        <dbReference type="ARBA" id="ARBA00022692"/>
    </source>
</evidence>
<dbReference type="InterPro" id="IPR044492">
    <property type="entry name" value="P_typ_ATPase_HD_dom"/>
</dbReference>
<dbReference type="Gene3D" id="2.70.150.10">
    <property type="entry name" value="Calcium-transporting ATPase, cytoplasmic transduction domain A"/>
    <property type="match status" value="1"/>
</dbReference>
<dbReference type="Gene3D" id="3.40.50.1000">
    <property type="entry name" value="HAD superfamily/HAD-like"/>
    <property type="match status" value="1"/>
</dbReference>
<keyword evidence="10" id="KW-0479">Metal-binding</keyword>
<dbReference type="PRINTS" id="PR00120">
    <property type="entry name" value="HATPASE"/>
</dbReference>
<dbReference type="SUPFAM" id="SSF81653">
    <property type="entry name" value="Calcium ATPase, transduction domain A"/>
    <property type="match status" value="1"/>
</dbReference>
<sequence>MQRGQALNSMVNILHRTPGRLRLRLDIPLTASVRAHIERELREQLHINRLQWYSTTRTLVVYFKPHQTEALLLYFKQLDKDAIREAYQTEVEEPPQTAYETIRRAVVNRLFYKTLVPQPLRYLNMLYAGAKYLTKAYQDLRQGALTVEVLDATAITVSLLRGEFETASSIHFLLTLSDQLEANTLRASYHHLKDSLALSIDRVWKQEADEFVEVAADTVKAGDIIQVYKGHLLPFDGLIQKGNGAINEASLTGEAFPVHKHVGDEVYANTVLEEGELHIQVTRVQSETAIAKLVDLITQSESLKSSDEKLLEVTANRLVKFNFLGLGLTYALTRNIEKALSFLLVDFSCALRLIGPLNYLTAMKDAADEGVVIKGSKFIENFDAIDTFVFDKTGTLTTSLPEVAKVVPLNGYEQDEVIRIGACLEEHFYHPIADAMVRLAEERNIEHEEMHNDINYIVAHGIESSIDGKRVVIGSKHFIVDDEQVALSPAAQKVIDAYETDYNLLYLAYDNQLIGIFCIDALVRPDAQETLAGLQALGKRIILLTGDQANRAEAFAKQIGIQFDEVYAEVLPEEKYAVIQQEQEAGHRVAMIGDGINDSAALSLADIGLVLKETSDLARQVSDIIIYSDRLTDMFTLIALSRQLTERLRKSQAFILGFNGGLIGAGLVNLLSSNTIAFLHNFSTFAMAFISLRPFGSKEERALVLT</sequence>
<comment type="subcellular location">
    <subcellularLocation>
        <location evidence="10">Cell membrane</location>
    </subcellularLocation>
    <subcellularLocation>
        <location evidence="1">Membrane</location>
        <topology evidence="1">Multi-pass membrane protein</topology>
    </subcellularLocation>
</comment>
<keyword evidence="7" id="KW-0472">Membrane</keyword>
<dbReference type="NCBIfam" id="TIGR01525">
    <property type="entry name" value="ATPase-IB_hvy"/>
    <property type="match status" value="1"/>
</dbReference>
<accession>A0A347WMV1</accession>
<dbReference type="InterPro" id="IPR008250">
    <property type="entry name" value="ATPase_P-typ_transduc_dom_A_sf"/>
</dbReference>
<evidence type="ECO:0000256" key="10">
    <source>
        <dbReference type="RuleBase" id="RU362081"/>
    </source>
</evidence>
<comment type="catalytic activity">
    <reaction evidence="9">
        <text>Cd(2+)(in) + ATP + H2O = Cd(2+)(out) + ADP + phosphate + H(+)</text>
        <dbReference type="Rhea" id="RHEA:12132"/>
        <dbReference type="ChEBI" id="CHEBI:15377"/>
        <dbReference type="ChEBI" id="CHEBI:15378"/>
        <dbReference type="ChEBI" id="CHEBI:30616"/>
        <dbReference type="ChEBI" id="CHEBI:43474"/>
        <dbReference type="ChEBI" id="CHEBI:48775"/>
        <dbReference type="ChEBI" id="CHEBI:456216"/>
        <dbReference type="EC" id="7.2.2.21"/>
    </reaction>
</comment>
<keyword evidence="10" id="KW-1003">Cell membrane</keyword>
<dbReference type="RefSeq" id="WP_118991267.1">
    <property type="nucleotide sequence ID" value="NZ_CP023434.1"/>
</dbReference>
<dbReference type="SUPFAM" id="SSF56784">
    <property type="entry name" value="HAD-like"/>
    <property type="match status" value="1"/>
</dbReference>
<dbReference type="Gene3D" id="3.40.1110.10">
    <property type="entry name" value="Calcium-transporting ATPase, cytoplasmic domain N"/>
    <property type="match status" value="1"/>
</dbReference>
<evidence type="ECO:0000313" key="12">
    <source>
        <dbReference type="EMBL" id="AXY26408.1"/>
    </source>
</evidence>
<keyword evidence="10" id="KW-0547">Nucleotide-binding</keyword>
<keyword evidence="6" id="KW-1133">Transmembrane helix</keyword>
<dbReference type="GO" id="GO:0016887">
    <property type="term" value="F:ATP hydrolysis activity"/>
    <property type="evidence" value="ECO:0007669"/>
    <property type="project" value="InterPro"/>
</dbReference>
<keyword evidence="4" id="KW-0812">Transmembrane</keyword>
<dbReference type="SFLD" id="SFLDG00002">
    <property type="entry name" value="C1.7:_P-type_atpase_like"/>
    <property type="match status" value="1"/>
</dbReference>
<evidence type="ECO:0000256" key="8">
    <source>
        <dbReference type="ARBA" id="ARBA00039103"/>
    </source>
</evidence>
<dbReference type="NCBIfam" id="TIGR01494">
    <property type="entry name" value="ATPase_P-type"/>
    <property type="match status" value="1"/>
</dbReference>
<keyword evidence="13" id="KW-1185">Reference proteome</keyword>
<name>A0A347WMV1_9LACT</name>
<dbReference type="InterPro" id="IPR027256">
    <property type="entry name" value="P-typ_ATPase_IB"/>
</dbReference>
<feature type="domain" description="P-type ATPase A" evidence="11">
    <location>
        <begin position="199"/>
        <end position="297"/>
    </location>
</feature>
<evidence type="ECO:0000259" key="11">
    <source>
        <dbReference type="Pfam" id="PF00122"/>
    </source>
</evidence>
<keyword evidence="3" id="KW-0104">Cadmium</keyword>
<dbReference type="InterPro" id="IPR001757">
    <property type="entry name" value="P_typ_ATPase"/>
</dbReference>
<organism evidence="12 13">
    <name type="scientific">Suicoccus acidiformans</name>
    <dbReference type="NCBI Taxonomy" id="2036206"/>
    <lineage>
        <taxon>Bacteria</taxon>
        <taxon>Bacillati</taxon>
        <taxon>Bacillota</taxon>
        <taxon>Bacilli</taxon>
        <taxon>Lactobacillales</taxon>
        <taxon>Aerococcaceae</taxon>
        <taxon>Suicoccus</taxon>
    </lineage>
</organism>
<dbReference type="GO" id="GO:0005886">
    <property type="term" value="C:plasma membrane"/>
    <property type="evidence" value="ECO:0007669"/>
    <property type="project" value="UniProtKB-SubCell"/>
</dbReference>
<dbReference type="SFLD" id="SFLDF00027">
    <property type="entry name" value="p-type_atpase"/>
    <property type="match status" value="1"/>
</dbReference>
<proteinExistence type="inferred from homology"/>
<dbReference type="Pfam" id="PF00122">
    <property type="entry name" value="E1-E2_ATPase"/>
    <property type="match status" value="1"/>
</dbReference>
<dbReference type="EMBL" id="CP023434">
    <property type="protein sequence ID" value="AXY26408.1"/>
    <property type="molecule type" value="Genomic_DNA"/>
</dbReference>
<dbReference type="PRINTS" id="PR00119">
    <property type="entry name" value="CATATPASE"/>
</dbReference>
<comment type="similarity">
    <text evidence="2 10">Belongs to the cation transport ATPase (P-type) (TC 3.A.3) family. Type IB subfamily.</text>
</comment>
<gene>
    <name evidence="12" type="ORF">CL176_10620</name>
</gene>
<dbReference type="GO" id="GO:0046872">
    <property type="term" value="F:metal ion binding"/>
    <property type="evidence" value="ECO:0007669"/>
    <property type="project" value="UniProtKB-KW"/>
</dbReference>
<reference evidence="12 13" key="1">
    <citation type="submission" date="2017-09" db="EMBL/GenBank/DDBJ databases">
        <title>Complete genome sequence of Oxytococcus suis strain ZY16052.</title>
        <authorList>
            <person name="Li F."/>
        </authorList>
    </citation>
    <scope>NUCLEOTIDE SEQUENCE [LARGE SCALE GENOMIC DNA]</scope>
    <source>
        <strain evidence="12 13">ZY16052</strain>
    </source>
</reference>
<dbReference type="Pfam" id="PF00702">
    <property type="entry name" value="Hydrolase"/>
    <property type="match status" value="1"/>
</dbReference>
<protein>
    <recommendedName>
        <fullName evidence="8">Cd(2+)-exporting ATPase</fullName>
        <ecNumber evidence="8">7.2.2.21</ecNumber>
    </recommendedName>
</protein>
<evidence type="ECO:0000313" key="13">
    <source>
        <dbReference type="Proteomes" id="UP000263232"/>
    </source>
</evidence>
<keyword evidence="5" id="KW-1278">Translocase</keyword>
<evidence type="ECO:0000256" key="3">
    <source>
        <dbReference type="ARBA" id="ARBA00022539"/>
    </source>
</evidence>
<evidence type="ECO:0000256" key="1">
    <source>
        <dbReference type="ARBA" id="ARBA00004141"/>
    </source>
</evidence>
<dbReference type="InterPro" id="IPR018303">
    <property type="entry name" value="ATPase_P-typ_P_site"/>
</dbReference>
<evidence type="ECO:0000256" key="9">
    <source>
        <dbReference type="ARBA" id="ARBA00049338"/>
    </source>
</evidence>
<dbReference type="SFLD" id="SFLDS00003">
    <property type="entry name" value="Haloacid_Dehalogenase"/>
    <property type="match status" value="1"/>
</dbReference>
<dbReference type="Proteomes" id="UP000263232">
    <property type="component" value="Chromosome"/>
</dbReference>
<dbReference type="PANTHER" id="PTHR48085:SF5">
    <property type="entry name" value="CADMIUM_ZINC-TRANSPORTING ATPASE HMA4-RELATED"/>
    <property type="match status" value="1"/>
</dbReference>
<dbReference type="InterPro" id="IPR051014">
    <property type="entry name" value="Cation_Transport_ATPase_IB"/>
</dbReference>